<evidence type="ECO:0000313" key="2">
    <source>
        <dbReference type="EMBL" id="CTQ76088.1"/>
    </source>
</evidence>
<dbReference type="PANTHER" id="PTHR43664">
    <property type="entry name" value="MONOAMINE OXIDASE-RELATED"/>
    <property type="match status" value="1"/>
</dbReference>
<evidence type="ECO:0000313" key="3">
    <source>
        <dbReference type="Proteomes" id="UP000053235"/>
    </source>
</evidence>
<reference evidence="3" key="1">
    <citation type="submission" date="2015-07" db="EMBL/GenBank/DDBJ databases">
        <authorList>
            <person name="Rodrigo-Torres Lidia"/>
            <person name="Arahal R.David."/>
        </authorList>
    </citation>
    <scope>NUCLEOTIDE SEQUENCE [LARGE SCALE GENOMIC DNA]</scope>
    <source>
        <strain evidence="3">CECT 5112</strain>
    </source>
</reference>
<accession>A0A0M7ALS9</accession>
<dbReference type="GO" id="GO:0016740">
    <property type="term" value="F:transferase activity"/>
    <property type="evidence" value="ECO:0007669"/>
    <property type="project" value="UniProtKB-KW"/>
</dbReference>
<organism evidence="2 3">
    <name type="scientific">Roseibium alexandrii</name>
    <dbReference type="NCBI Taxonomy" id="388408"/>
    <lineage>
        <taxon>Bacteria</taxon>
        <taxon>Pseudomonadati</taxon>
        <taxon>Pseudomonadota</taxon>
        <taxon>Alphaproteobacteria</taxon>
        <taxon>Hyphomicrobiales</taxon>
        <taxon>Stappiaceae</taxon>
        <taxon>Roseibium</taxon>
    </lineage>
</organism>
<dbReference type="PANTHER" id="PTHR43664:SF1">
    <property type="entry name" value="BETA-METHYLMALYL-COA DEHYDRATASE"/>
    <property type="match status" value="1"/>
</dbReference>
<dbReference type="InterPro" id="IPR002539">
    <property type="entry name" value="MaoC-like_dom"/>
</dbReference>
<dbReference type="Pfam" id="PF01575">
    <property type="entry name" value="MaoC_dehydratas"/>
    <property type="match status" value="1"/>
</dbReference>
<proteinExistence type="predicted"/>
<keyword evidence="3" id="KW-1185">Reference proteome</keyword>
<feature type="domain" description="MaoC-like" evidence="1">
    <location>
        <begin position="35"/>
        <end position="146"/>
    </location>
</feature>
<dbReference type="SUPFAM" id="SSF54637">
    <property type="entry name" value="Thioesterase/thiol ester dehydrase-isomerase"/>
    <property type="match status" value="1"/>
</dbReference>
<gene>
    <name evidence="2" type="ORF">LAX5112_04462</name>
</gene>
<dbReference type="Gene3D" id="3.10.129.10">
    <property type="entry name" value="Hotdog Thioesterase"/>
    <property type="match status" value="1"/>
</dbReference>
<dbReference type="InterPro" id="IPR052342">
    <property type="entry name" value="MCH/BMMD"/>
</dbReference>
<keyword evidence="2" id="KW-0808">Transferase</keyword>
<dbReference type="AlphaFoldDB" id="A0A0M7ALS9"/>
<dbReference type="Proteomes" id="UP000053235">
    <property type="component" value="Unassembled WGS sequence"/>
</dbReference>
<sequence length="168" mass="18136">MGLTPDHAPMRVFGRMTQSPRLVGPGFYWQDFSAGDRYRTLARTITEADIIAFVGVTGMTEVLFTDQTFGQGVAARGRVAPAALTYTLIEGIQCQTLIQATGLALLEVDKKVLAPVTAGDTVHAIVEVLEVRQTSKGNRAVVTTRNDIVNQNGEAVITYTAKRLIAGR</sequence>
<evidence type="ECO:0000259" key="1">
    <source>
        <dbReference type="Pfam" id="PF01575"/>
    </source>
</evidence>
<dbReference type="STRING" id="388408.LAX5112_04462"/>
<dbReference type="InterPro" id="IPR029069">
    <property type="entry name" value="HotDog_dom_sf"/>
</dbReference>
<protein>
    <submittedName>
        <fullName evidence="2">Bifunctional enoyl-CoA hydratase/phosphate acetyltransferase</fullName>
    </submittedName>
</protein>
<dbReference type="EMBL" id="CXWD01000024">
    <property type="protein sequence ID" value="CTQ76088.1"/>
    <property type="molecule type" value="Genomic_DNA"/>
</dbReference>
<name>A0A0M7ALS9_9HYPH</name>